<dbReference type="STRING" id="192903.SAMN04488513_10921"/>
<reference evidence="6" key="1">
    <citation type="submission" date="2016-11" db="EMBL/GenBank/DDBJ databases">
        <authorList>
            <person name="Varghese N."/>
            <person name="Submissions S."/>
        </authorList>
    </citation>
    <scope>NUCLEOTIDE SEQUENCE [LARGE SCALE GENOMIC DNA]</scope>
    <source>
        <strain evidence="6">DSM 19858</strain>
    </source>
</reference>
<dbReference type="Pfam" id="PF00196">
    <property type="entry name" value="GerE"/>
    <property type="match status" value="1"/>
</dbReference>
<accession>A0A1M6M754</accession>
<dbReference type="PROSITE" id="PS50043">
    <property type="entry name" value="HTH_LUXR_2"/>
    <property type="match status" value="1"/>
</dbReference>
<proteinExistence type="predicted"/>
<keyword evidence="1" id="KW-0805">Transcription regulation</keyword>
<evidence type="ECO:0000256" key="3">
    <source>
        <dbReference type="ARBA" id="ARBA00023163"/>
    </source>
</evidence>
<evidence type="ECO:0000313" key="6">
    <source>
        <dbReference type="Proteomes" id="UP000184543"/>
    </source>
</evidence>
<keyword evidence="6" id="KW-1185">Reference proteome</keyword>
<dbReference type="EMBL" id="FQYU01000009">
    <property type="protein sequence ID" value="SHJ79311.1"/>
    <property type="molecule type" value="Genomic_DNA"/>
</dbReference>
<name>A0A1M6M754_9FLAO</name>
<gene>
    <name evidence="5" type="ORF">SAMN04488513_10921</name>
</gene>
<evidence type="ECO:0000259" key="4">
    <source>
        <dbReference type="PROSITE" id="PS50043"/>
    </source>
</evidence>
<evidence type="ECO:0000313" key="5">
    <source>
        <dbReference type="EMBL" id="SHJ79311.1"/>
    </source>
</evidence>
<keyword evidence="3" id="KW-0804">Transcription</keyword>
<evidence type="ECO:0000256" key="2">
    <source>
        <dbReference type="ARBA" id="ARBA00023125"/>
    </source>
</evidence>
<keyword evidence="2" id="KW-0238">DNA-binding</keyword>
<dbReference type="InterPro" id="IPR016032">
    <property type="entry name" value="Sig_transdc_resp-reg_C-effctor"/>
</dbReference>
<evidence type="ECO:0000256" key="1">
    <source>
        <dbReference type="ARBA" id="ARBA00023015"/>
    </source>
</evidence>
<sequence>MKMNFLELHPSLGPNSVFEDAVVSKMAKIKEACERSYGLMIGICGEEQGNFSYCNKKLRDSIGENGFELLADGWNFWFSMIDPGEVLAVKAQVHNIFMNPDTKIPLVLSYHITNCNGDRMYLRHEICFHQVDGRRIAINYWHDVTEKERIERHLKRSGPGDGAPASNQGPLNISSREEEVLRLIANGFSSKEIADILFISNHTAISHRKNLIEKFQVRNTAHLVKKAADFICLEPFL</sequence>
<dbReference type="PANTHER" id="PTHR44688:SF16">
    <property type="entry name" value="DNA-BINDING TRANSCRIPTIONAL ACTIVATOR DEVR_DOSR"/>
    <property type="match status" value="1"/>
</dbReference>
<dbReference type="SUPFAM" id="SSF46894">
    <property type="entry name" value="C-terminal effector domain of the bipartite response regulators"/>
    <property type="match status" value="1"/>
</dbReference>
<dbReference type="InterPro" id="IPR036388">
    <property type="entry name" value="WH-like_DNA-bd_sf"/>
</dbReference>
<dbReference type="AlphaFoldDB" id="A0A1M6M754"/>
<dbReference type="GO" id="GO:0006355">
    <property type="term" value="P:regulation of DNA-templated transcription"/>
    <property type="evidence" value="ECO:0007669"/>
    <property type="project" value="InterPro"/>
</dbReference>
<dbReference type="Proteomes" id="UP000184543">
    <property type="component" value="Unassembled WGS sequence"/>
</dbReference>
<feature type="domain" description="HTH luxR-type" evidence="4">
    <location>
        <begin position="166"/>
        <end position="231"/>
    </location>
</feature>
<dbReference type="InterPro" id="IPR000792">
    <property type="entry name" value="Tscrpt_reg_LuxR_C"/>
</dbReference>
<dbReference type="PRINTS" id="PR00038">
    <property type="entry name" value="HTHLUXR"/>
</dbReference>
<protein>
    <submittedName>
        <fullName evidence="5">Regulatory protein, luxR family</fullName>
    </submittedName>
</protein>
<dbReference type="GO" id="GO:0003677">
    <property type="term" value="F:DNA binding"/>
    <property type="evidence" value="ECO:0007669"/>
    <property type="project" value="UniProtKB-KW"/>
</dbReference>
<dbReference type="CDD" id="cd06170">
    <property type="entry name" value="LuxR_C_like"/>
    <property type="match status" value="1"/>
</dbReference>
<dbReference type="SMART" id="SM00421">
    <property type="entry name" value="HTH_LUXR"/>
    <property type="match status" value="1"/>
</dbReference>
<dbReference type="PANTHER" id="PTHR44688">
    <property type="entry name" value="DNA-BINDING TRANSCRIPTIONAL ACTIVATOR DEVR_DOSR"/>
    <property type="match status" value="1"/>
</dbReference>
<dbReference type="Gene3D" id="1.10.10.10">
    <property type="entry name" value="Winged helix-like DNA-binding domain superfamily/Winged helix DNA-binding domain"/>
    <property type="match status" value="1"/>
</dbReference>
<organism evidence="5 6">
    <name type="scientific">Pseudozobellia thermophila</name>
    <dbReference type="NCBI Taxonomy" id="192903"/>
    <lineage>
        <taxon>Bacteria</taxon>
        <taxon>Pseudomonadati</taxon>
        <taxon>Bacteroidota</taxon>
        <taxon>Flavobacteriia</taxon>
        <taxon>Flavobacteriales</taxon>
        <taxon>Flavobacteriaceae</taxon>
        <taxon>Pseudozobellia</taxon>
    </lineage>
</organism>